<reference evidence="1" key="1">
    <citation type="journal article" date="2014" name="Int. J. Syst. Evol. Microbiol.">
        <title>Complete genome sequence of Corynebacterium casei LMG S-19264T (=DSM 44701T), isolated from a smear-ripened cheese.</title>
        <authorList>
            <consortium name="US DOE Joint Genome Institute (JGI-PGF)"/>
            <person name="Walter F."/>
            <person name="Albersmeier A."/>
            <person name="Kalinowski J."/>
            <person name="Ruckert C."/>
        </authorList>
    </citation>
    <scope>NUCLEOTIDE SEQUENCE</scope>
    <source>
        <strain evidence="1">JCM 3091</strain>
    </source>
</reference>
<dbReference type="RefSeq" id="WP_189116037.1">
    <property type="nucleotide sequence ID" value="NZ_BMQC01000031.1"/>
</dbReference>
<comment type="caution">
    <text evidence="1">The sequence shown here is derived from an EMBL/GenBank/DDBJ whole genome shotgun (WGS) entry which is preliminary data.</text>
</comment>
<dbReference type="AlphaFoldDB" id="A0A8J3FJZ9"/>
<sequence length="304" mass="33583">MEPELAATLRTGPFHHALRAAIRARGLSLQRLQHRLNEAGLHIGLGTLSYWQSGKRRPERADSLRAVAALEGVLELPERSLLVLLGPPRPRGRAAGLPRGAKSYSELLRGAQPLIDVIDNLGPYDGRLHTICSLGSVHVGPDRSAQYAEYTQIVQAHQPTDRSVAVYQGEDGAAAADITVTALENCRIGRVRTDPDGPRLVAEVLFDRRLMVGETQLQRFRIADSSGIPTNQQYQWIRFPAKQVAIQVIFHPDALPAVCWRFQRRHEGGPDLTREEITLGPHRSIHVVATDMQPGLVGVGWDWS</sequence>
<dbReference type="Proteomes" id="UP000662200">
    <property type="component" value="Unassembled WGS sequence"/>
</dbReference>
<reference evidence="1" key="2">
    <citation type="submission" date="2020-09" db="EMBL/GenBank/DDBJ databases">
        <authorList>
            <person name="Sun Q."/>
            <person name="Ohkuma M."/>
        </authorList>
    </citation>
    <scope>NUCLEOTIDE SEQUENCE</scope>
    <source>
        <strain evidence="1">JCM 3091</strain>
    </source>
</reference>
<gene>
    <name evidence="1" type="ORF">GCM10010124_41280</name>
</gene>
<keyword evidence="2" id="KW-1185">Reference proteome</keyword>
<name>A0A8J3FJZ9_9ACTN</name>
<protein>
    <submittedName>
        <fullName evidence="1">Uncharacterized protein</fullName>
    </submittedName>
</protein>
<dbReference type="CDD" id="cd00093">
    <property type="entry name" value="HTH_XRE"/>
    <property type="match status" value="1"/>
</dbReference>
<proteinExistence type="predicted"/>
<accession>A0A8J3FJZ9</accession>
<evidence type="ECO:0000313" key="2">
    <source>
        <dbReference type="Proteomes" id="UP000662200"/>
    </source>
</evidence>
<organism evidence="1 2">
    <name type="scientific">Pilimelia terevasa</name>
    <dbReference type="NCBI Taxonomy" id="53372"/>
    <lineage>
        <taxon>Bacteria</taxon>
        <taxon>Bacillati</taxon>
        <taxon>Actinomycetota</taxon>
        <taxon>Actinomycetes</taxon>
        <taxon>Micromonosporales</taxon>
        <taxon>Micromonosporaceae</taxon>
        <taxon>Pilimelia</taxon>
    </lineage>
</organism>
<dbReference type="InterPro" id="IPR001387">
    <property type="entry name" value="Cro/C1-type_HTH"/>
</dbReference>
<dbReference type="EMBL" id="BMQC01000031">
    <property type="protein sequence ID" value="GGK44200.1"/>
    <property type="molecule type" value="Genomic_DNA"/>
</dbReference>
<evidence type="ECO:0000313" key="1">
    <source>
        <dbReference type="EMBL" id="GGK44200.1"/>
    </source>
</evidence>